<dbReference type="Proteomes" id="UP000825935">
    <property type="component" value="Chromosome 14"/>
</dbReference>
<feature type="region of interest" description="Disordered" evidence="15">
    <location>
        <begin position="664"/>
        <end position="686"/>
    </location>
</feature>
<dbReference type="PANTHER" id="PTHR44329:SF47">
    <property type="entry name" value="SERINE_THREONINE-PROTEIN KINASE ROCO5-RELATED"/>
    <property type="match status" value="1"/>
</dbReference>
<gene>
    <name evidence="18" type="ORF">KP509_14G070100</name>
</gene>
<feature type="compositionally biased region" description="Low complexity" evidence="15">
    <location>
        <begin position="144"/>
        <end position="156"/>
    </location>
</feature>
<feature type="region of interest" description="Disordered" evidence="15">
    <location>
        <begin position="71"/>
        <end position="94"/>
    </location>
</feature>
<evidence type="ECO:0000256" key="3">
    <source>
        <dbReference type="ARBA" id="ARBA00022527"/>
    </source>
</evidence>
<evidence type="ECO:0000313" key="19">
    <source>
        <dbReference type="Proteomes" id="UP000825935"/>
    </source>
</evidence>
<feature type="compositionally biased region" description="Polar residues" evidence="15">
    <location>
        <begin position="664"/>
        <end position="677"/>
    </location>
</feature>
<evidence type="ECO:0000256" key="6">
    <source>
        <dbReference type="ARBA" id="ARBA00022679"/>
    </source>
</evidence>
<dbReference type="Pfam" id="PF13426">
    <property type="entry name" value="PAS_9"/>
    <property type="match status" value="1"/>
</dbReference>
<evidence type="ECO:0000256" key="5">
    <source>
        <dbReference type="ARBA" id="ARBA00022606"/>
    </source>
</evidence>
<dbReference type="Gene3D" id="3.30.450.20">
    <property type="entry name" value="PAS domain"/>
    <property type="match status" value="1"/>
</dbReference>
<evidence type="ECO:0000256" key="2">
    <source>
        <dbReference type="ARBA" id="ARBA00012513"/>
    </source>
</evidence>
<proteinExistence type="predicted"/>
<evidence type="ECO:0000259" key="16">
    <source>
        <dbReference type="PROSITE" id="PS50011"/>
    </source>
</evidence>
<dbReference type="CDD" id="cd00130">
    <property type="entry name" value="PAS"/>
    <property type="match status" value="1"/>
</dbReference>
<dbReference type="FunFam" id="3.30.200.20:FF:000329">
    <property type="entry name" value="PAS domain-containing protein tyrosine kinase"/>
    <property type="match status" value="1"/>
</dbReference>
<dbReference type="PANTHER" id="PTHR44329">
    <property type="entry name" value="SERINE/THREONINE-PROTEIN KINASE TNNI3K-RELATED"/>
    <property type="match status" value="1"/>
</dbReference>
<evidence type="ECO:0000256" key="8">
    <source>
        <dbReference type="ARBA" id="ARBA00022777"/>
    </source>
</evidence>
<evidence type="ECO:0000256" key="14">
    <source>
        <dbReference type="ARBA" id="ARBA00048679"/>
    </source>
</evidence>
<comment type="catalytic activity">
    <reaction evidence="13">
        <text>L-threonyl-[protein] + ATP = O-phospho-L-threonyl-[protein] + ADP + H(+)</text>
        <dbReference type="Rhea" id="RHEA:46608"/>
        <dbReference type="Rhea" id="RHEA-COMP:11060"/>
        <dbReference type="Rhea" id="RHEA-COMP:11605"/>
        <dbReference type="ChEBI" id="CHEBI:15378"/>
        <dbReference type="ChEBI" id="CHEBI:30013"/>
        <dbReference type="ChEBI" id="CHEBI:30616"/>
        <dbReference type="ChEBI" id="CHEBI:61977"/>
        <dbReference type="ChEBI" id="CHEBI:456216"/>
        <dbReference type="EC" id="2.7.11.1"/>
    </reaction>
</comment>
<keyword evidence="4" id="KW-0600">Photoreceptor protein</keyword>
<feature type="compositionally biased region" description="Basic and acidic residues" evidence="15">
    <location>
        <begin position="513"/>
        <end position="525"/>
    </location>
</feature>
<feature type="region of interest" description="Disordered" evidence="15">
    <location>
        <begin position="119"/>
        <end position="177"/>
    </location>
</feature>
<dbReference type="InterPro" id="IPR001245">
    <property type="entry name" value="Ser-Thr/Tyr_kinase_cat_dom"/>
</dbReference>
<feature type="compositionally biased region" description="Low complexity" evidence="15">
    <location>
        <begin position="493"/>
        <end position="505"/>
    </location>
</feature>
<dbReference type="Gene3D" id="3.30.200.20">
    <property type="entry name" value="Phosphorylase Kinase, domain 1"/>
    <property type="match status" value="1"/>
</dbReference>
<keyword evidence="9" id="KW-0067">ATP-binding</keyword>
<feature type="compositionally biased region" description="Polar residues" evidence="15">
    <location>
        <begin position="120"/>
        <end position="143"/>
    </location>
</feature>
<dbReference type="PROSITE" id="PS00108">
    <property type="entry name" value="PROTEIN_KINASE_ST"/>
    <property type="match status" value="1"/>
</dbReference>
<evidence type="ECO:0000313" key="18">
    <source>
        <dbReference type="EMBL" id="KAH7415990.1"/>
    </source>
</evidence>
<keyword evidence="12" id="KW-0675">Receptor</keyword>
<feature type="region of interest" description="Disordered" evidence="15">
    <location>
        <begin position="211"/>
        <end position="232"/>
    </location>
</feature>
<dbReference type="EMBL" id="CM035419">
    <property type="protein sequence ID" value="KAH7415990.1"/>
    <property type="molecule type" value="Genomic_DNA"/>
</dbReference>
<evidence type="ECO:0000259" key="17">
    <source>
        <dbReference type="PROSITE" id="PS50112"/>
    </source>
</evidence>
<keyword evidence="3" id="KW-0723">Serine/threonine-protein kinase</keyword>
<feature type="compositionally biased region" description="Polar residues" evidence="15">
    <location>
        <begin position="1"/>
        <end position="26"/>
    </location>
</feature>
<dbReference type="GO" id="GO:0009881">
    <property type="term" value="F:photoreceptor activity"/>
    <property type="evidence" value="ECO:0007669"/>
    <property type="project" value="UniProtKB-KW"/>
</dbReference>
<dbReference type="PROSITE" id="PS50112">
    <property type="entry name" value="PAS"/>
    <property type="match status" value="1"/>
</dbReference>
<dbReference type="SMART" id="SM00091">
    <property type="entry name" value="PAS"/>
    <property type="match status" value="1"/>
</dbReference>
<dbReference type="OrthoDB" id="4062651at2759"/>
<keyword evidence="8" id="KW-0418">Kinase</keyword>
<evidence type="ECO:0000256" key="12">
    <source>
        <dbReference type="ARBA" id="ARBA00023170"/>
    </source>
</evidence>
<comment type="subcellular location">
    <subcellularLocation>
        <location evidence="1">Membrane</location>
    </subcellularLocation>
</comment>
<evidence type="ECO:0000256" key="7">
    <source>
        <dbReference type="ARBA" id="ARBA00022741"/>
    </source>
</evidence>
<dbReference type="Pfam" id="PF07714">
    <property type="entry name" value="PK_Tyr_Ser-Thr"/>
    <property type="match status" value="1"/>
</dbReference>
<evidence type="ECO:0000256" key="15">
    <source>
        <dbReference type="SAM" id="MobiDB-lite"/>
    </source>
</evidence>
<evidence type="ECO:0000256" key="1">
    <source>
        <dbReference type="ARBA" id="ARBA00004370"/>
    </source>
</evidence>
<dbReference type="NCBIfam" id="TIGR00229">
    <property type="entry name" value="sensory_box"/>
    <property type="match status" value="1"/>
</dbReference>
<feature type="region of interest" description="Disordered" evidence="15">
    <location>
        <begin position="557"/>
        <end position="577"/>
    </location>
</feature>
<evidence type="ECO:0000256" key="9">
    <source>
        <dbReference type="ARBA" id="ARBA00022840"/>
    </source>
</evidence>
<dbReference type="InterPro" id="IPR008271">
    <property type="entry name" value="Ser/Thr_kinase_AS"/>
</dbReference>
<dbReference type="AlphaFoldDB" id="A0A8T2T905"/>
<name>A0A8T2T905_CERRI</name>
<accession>A0A8T2T905</accession>
<dbReference type="GO" id="GO:0005524">
    <property type="term" value="F:ATP binding"/>
    <property type="evidence" value="ECO:0007669"/>
    <property type="project" value="UniProtKB-KW"/>
</dbReference>
<feature type="domain" description="PAS" evidence="17">
    <location>
        <begin position="301"/>
        <end position="357"/>
    </location>
</feature>
<feature type="region of interest" description="Disordered" evidence="15">
    <location>
        <begin position="493"/>
        <end position="526"/>
    </location>
</feature>
<keyword evidence="6" id="KW-0808">Transferase</keyword>
<dbReference type="InterPro" id="IPR051681">
    <property type="entry name" value="Ser/Thr_Kinases-Pseudokinases"/>
</dbReference>
<comment type="catalytic activity">
    <reaction evidence="14">
        <text>L-seryl-[protein] + ATP = O-phospho-L-seryl-[protein] + ADP + H(+)</text>
        <dbReference type="Rhea" id="RHEA:17989"/>
        <dbReference type="Rhea" id="RHEA-COMP:9863"/>
        <dbReference type="Rhea" id="RHEA-COMP:11604"/>
        <dbReference type="ChEBI" id="CHEBI:15378"/>
        <dbReference type="ChEBI" id="CHEBI:29999"/>
        <dbReference type="ChEBI" id="CHEBI:30616"/>
        <dbReference type="ChEBI" id="CHEBI:83421"/>
        <dbReference type="ChEBI" id="CHEBI:456216"/>
        <dbReference type="EC" id="2.7.11.1"/>
    </reaction>
</comment>
<keyword evidence="5" id="KW-0716">Sensory transduction</keyword>
<protein>
    <recommendedName>
        <fullName evidence="2">non-specific serine/threonine protein kinase</fullName>
        <ecNumber evidence="2">2.7.11.1</ecNumber>
    </recommendedName>
</protein>
<keyword evidence="10" id="KW-0157">Chromophore</keyword>
<evidence type="ECO:0000256" key="11">
    <source>
        <dbReference type="ARBA" id="ARBA00023136"/>
    </source>
</evidence>
<dbReference type="GO" id="GO:0004674">
    <property type="term" value="F:protein serine/threonine kinase activity"/>
    <property type="evidence" value="ECO:0007669"/>
    <property type="project" value="UniProtKB-KW"/>
</dbReference>
<keyword evidence="19" id="KW-1185">Reference proteome</keyword>
<dbReference type="InterPro" id="IPR000014">
    <property type="entry name" value="PAS"/>
</dbReference>
<comment type="caution">
    <text evidence="18">The sequence shown here is derived from an EMBL/GenBank/DDBJ whole genome shotgun (WGS) entry which is preliminary data.</text>
</comment>
<feature type="region of interest" description="Disordered" evidence="15">
    <location>
        <begin position="445"/>
        <end position="470"/>
    </location>
</feature>
<dbReference type="InterPro" id="IPR035965">
    <property type="entry name" value="PAS-like_dom_sf"/>
</dbReference>
<keyword evidence="7" id="KW-0547">Nucleotide-binding</keyword>
<dbReference type="SMART" id="SM00220">
    <property type="entry name" value="S_TKc"/>
    <property type="match status" value="1"/>
</dbReference>
<sequence>MDTLAESSGRASVADSSANGPGSNPSKVLMDRISELEANHAHLQTEMSKLIMDVHLSKDLRVSVLSSADEGHCSVSPQPFSKKPQSPSASSALEATRNAFHRLSRLRLKPRDSCAVEANDAQSELSGVIRTSSESQNLSSMRVPSSPSYLKGSSSRPNDRLSPSGHVRTKSLGQDPTSLFSMAPSYLDAPSTKDSAFPTASPAVITHSSGLNLSTTESSSCPASPTRGPRLEGDSGRAFLFSRPLRVQHFSRGDNSATFMPSNSPPNMLENDGSVLAAVDDMNRGHVPLKPSYLHISHGNIVQSMDQPLYMFCPSGEVTYWNYNAERLFGYTESETLGCNVLELVAPDAFAKFKERLMLREKWMGQVQFRNKTGDFFTAMVTDSPYYDNDGNFLGVVEVLSDIDPPSQQTTQDSTVQHTRHHLATAITSLASRVSSKVTSKVSWKRSDNHTIESEGGSGGSQCSDAGNANVNSQDQKFALDSASIMSTTLKTSIASTSPSVSSPSEGHYYGMSHEHGDEESERKGGVLKALGSKAESWMIGLSNPNTRPVSVHTKLGEQKHTSEVENEDETEGTKTGGLKAFGLKAEAWITKKGRPWLWNSPDQEIQGSQRRTLSSLLSEKDNEYPEQSVQEDALINIDQAKSEEASDGKSVIVNNNISASHIQSHLPSSSNAQHSGRSSHEHDVNSHSSDCEIAWEDLTFGEQIGQGSCGTVYHAIWHGSDVAVKVFTEQEYSPVLLDEFKKEVSLMKRLRHPNIVLFMGAVTSSEHLSIVTEFLPRGSLFRLLHRNTQGMDQKRRLRMALDVALGMNYLHHCHPPIVHRDLKSSNLLVDRNLNVKVADFGLSRIKHATFLTTKSGKGTPQWMAPEVIRSELSDEKADVYSFGVVLWELATGKIPWDDLNSMQVVAAVGFMNRSLEIPEDLDPQWVSMIQECIQSEPRLRPSFHELVNRLKGMQK</sequence>
<dbReference type="FunFam" id="1.10.510.10:FF:000476">
    <property type="entry name" value="PAS domain-containing protein tyrosine kinase family protein"/>
    <property type="match status" value="1"/>
</dbReference>
<dbReference type="SUPFAM" id="SSF56112">
    <property type="entry name" value="Protein kinase-like (PK-like)"/>
    <property type="match status" value="1"/>
</dbReference>
<reference evidence="18" key="1">
    <citation type="submission" date="2021-08" db="EMBL/GenBank/DDBJ databases">
        <title>WGS assembly of Ceratopteris richardii.</title>
        <authorList>
            <person name="Marchant D.B."/>
            <person name="Chen G."/>
            <person name="Jenkins J."/>
            <person name="Shu S."/>
            <person name="Leebens-Mack J."/>
            <person name="Grimwood J."/>
            <person name="Schmutz J."/>
            <person name="Soltis P."/>
            <person name="Soltis D."/>
            <person name="Chen Z.-H."/>
        </authorList>
    </citation>
    <scope>NUCLEOTIDE SEQUENCE</scope>
    <source>
        <strain evidence="18">Whitten #5841</strain>
        <tissue evidence="18">Leaf</tissue>
    </source>
</reference>
<dbReference type="PROSITE" id="PS50011">
    <property type="entry name" value="PROTEIN_KINASE_DOM"/>
    <property type="match status" value="1"/>
</dbReference>
<dbReference type="EC" id="2.7.11.1" evidence="2"/>
<dbReference type="CDD" id="cd13999">
    <property type="entry name" value="STKc_MAP3K-like"/>
    <property type="match status" value="1"/>
</dbReference>
<feature type="region of interest" description="Disordered" evidence="15">
    <location>
        <begin position="1"/>
        <end position="28"/>
    </location>
</feature>
<organism evidence="18 19">
    <name type="scientific">Ceratopteris richardii</name>
    <name type="common">Triangle waterfern</name>
    <dbReference type="NCBI Taxonomy" id="49495"/>
    <lineage>
        <taxon>Eukaryota</taxon>
        <taxon>Viridiplantae</taxon>
        <taxon>Streptophyta</taxon>
        <taxon>Embryophyta</taxon>
        <taxon>Tracheophyta</taxon>
        <taxon>Polypodiopsida</taxon>
        <taxon>Polypodiidae</taxon>
        <taxon>Polypodiales</taxon>
        <taxon>Pteridineae</taxon>
        <taxon>Pteridaceae</taxon>
        <taxon>Parkerioideae</taxon>
        <taxon>Ceratopteris</taxon>
    </lineage>
</organism>
<feature type="compositionally biased region" description="Polar residues" evidence="15">
    <location>
        <begin position="211"/>
        <end position="223"/>
    </location>
</feature>
<dbReference type="InterPro" id="IPR000719">
    <property type="entry name" value="Prot_kinase_dom"/>
</dbReference>
<dbReference type="Gene3D" id="1.10.510.10">
    <property type="entry name" value="Transferase(Phosphotransferase) domain 1"/>
    <property type="match status" value="1"/>
</dbReference>
<feature type="domain" description="Protein kinase" evidence="16">
    <location>
        <begin position="699"/>
        <end position="956"/>
    </location>
</feature>
<keyword evidence="11" id="KW-0472">Membrane</keyword>
<evidence type="ECO:0000256" key="4">
    <source>
        <dbReference type="ARBA" id="ARBA00022543"/>
    </source>
</evidence>
<dbReference type="SUPFAM" id="SSF55785">
    <property type="entry name" value="PYP-like sensor domain (PAS domain)"/>
    <property type="match status" value="1"/>
</dbReference>
<dbReference type="InterPro" id="IPR011009">
    <property type="entry name" value="Kinase-like_dom_sf"/>
</dbReference>
<feature type="compositionally biased region" description="Low complexity" evidence="15">
    <location>
        <begin position="74"/>
        <end position="92"/>
    </location>
</feature>
<dbReference type="GO" id="GO:0016020">
    <property type="term" value="C:membrane"/>
    <property type="evidence" value="ECO:0007669"/>
    <property type="project" value="UniProtKB-SubCell"/>
</dbReference>
<evidence type="ECO:0000256" key="13">
    <source>
        <dbReference type="ARBA" id="ARBA00047899"/>
    </source>
</evidence>
<evidence type="ECO:0000256" key="10">
    <source>
        <dbReference type="ARBA" id="ARBA00022991"/>
    </source>
</evidence>